<dbReference type="InterPro" id="IPR009057">
    <property type="entry name" value="Homeodomain-like_sf"/>
</dbReference>
<sequence>MPHPQSTLMAFGDGRQKLRIGLLLLDNFTLNALSGFIDALRLAADTGGRSRQIDCGWVIMGKGMVRASCGLAISPDSEPLPPARFDYLAVVGGNDYAERVQPAWVTAYLQETAAAGIPLIGLCTGTFNIARAGLMQGVTACLHWNVHQEFAAQFPKVRAISDRIFLDTGNRITCAGSTGAPDLALHLIDRHCGPERAQQSLRHMVLNDQREASYPQAQFSPEARDIHDDLVRRAVVIMEQTLNDPISIDRLATRLGISGRQMARRFAASLDQTPSQYYRFLRIRYGAWRLIHSTDLISDIAADSGFCDASHFQREFRGHYGVSPAKYRKGAIASA</sequence>
<proteinExistence type="predicted"/>
<dbReference type="InterPro" id="IPR029062">
    <property type="entry name" value="Class_I_gatase-like"/>
</dbReference>
<dbReference type="Gene3D" id="3.40.50.880">
    <property type="match status" value="1"/>
</dbReference>
<dbReference type="RefSeq" id="WP_263047447.1">
    <property type="nucleotide sequence ID" value="NZ_CP106738.1"/>
</dbReference>
<dbReference type="PANTHER" id="PTHR43130">
    <property type="entry name" value="ARAC-FAMILY TRANSCRIPTIONAL REGULATOR"/>
    <property type="match status" value="1"/>
</dbReference>
<dbReference type="EMBL" id="CP106738">
    <property type="protein sequence ID" value="UXX82566.1"/>
    <property type="molecule type" value="Genomic_DNA"/>
</dbReference>
<evidence type="ECO:0000313" key="6">
    <source>
        <dbReference type="Proteomes" id="UP001064087"/>
    </source>
</evidence>
<dbReference type="PRINTS" id="PR00032">
    <property type="entry name" value="HTHARAC"/>
</dbReference>
<dbReference type="Pfam" id="PF01965">
    <property type="entry name" value="DJ-1_PfpI"/>
    <property type="match status" value="1"/>
</dbReference>
<dbReference type="InterPro" id="IPR020449">
    <property type="entry name" value="Tscrpt_reg_AraC-type_HTH"/>
</dbReference>
<dbReference type="Pfam" id="PF12833">
    <property type="entry name" value="HTH_18"/>
    <property type="match status" value="1"/>
</dbReference>
<keyword evidence="6" id="KW-1185">Reference proteome</keyword>
<evidence type="ECO:0000313" key="5">
    <source>
        <dbReference type="EMBL" id="UXX82566.1"/>
    </source>
</evidence>
<dbReference type="CDD" id="cd03136">
    <property type="entry name" value="GATase1_AraC_ArgR_like"/>
    <property type="match status" value="1"/>
</dbReference>
<dbReference type="Gene3D" id="1.10.10.60">
    <property type="entry name" value="Homeodomain-like"/>
    <property type="match status" value="1"/>
</dbReference>
<dbReference type="Proteomes" id="UP001064087">
    <property type="component" value="Chromosome"/>
</dbReference>
<dbReference type="SMART" id="SM00342">
    <property type="entry name" value="HTH_ARAC"/>
    <property type="match status" value="1"/>
</dbReference>
<keyword evidence="3" id="KW-0804">Transcription</keyword>
<dbReference type="PROSITE" id="PS01124">
    <property type="entry name" value="HTH_ARAC_FAMILY_2"/>
    <property type="match status" value="1"/>
</dbReference>
<protein>
    <submittedName>
        <fullName evidence="5">GlxA family transcriptional regulator</fullName>
    </submittedName>
</protein>
<accession>A0ABY6D8W0</accession>
<gene>
    <name evidence="5" type="ORF">N7U68_15910</name>
</gene>
<keyword evidence="1" id="KW-0805">Transcription regulation</keyword>
<organism evidence="5 6">
    <name type="scientific">Roseovarius pelagicus</name>
    <dbReference type="NCBI Taxonomy" id="2980108"/>
    <lineage>
        <taxon>Bacteria</taxon>
        <taxon>Pseudomonadati</taxon>
        <taxon>Pseudomonadota</taxon>
        <taxon>Alphaproteobacteria</taxon>
        <taxon>Rhodobacterales</taxon>
        <taxon>Roseobacteraceae</taxon>
        <taxon>Roseovarius</taxon>
    </lineage>
</organism>
<name>A0ABY6D8W0_9RHOB</name>
<feature type="domain" description="HTH araC/xylS-type" evidence="4">
    <location>
        <begin position="232"/>
        <end position="330"/>
    </location>
</feature>
<dbReference type="SUPFAM" id="SSF46689">
    <property type="entry name" value="Homeodomain-like"/>
    <property type="match status" value="2"/>
</dbReference>
<evidence type="ECO:0000259" key="4">
    <source>
        <dbReference type="PROSITE" id="PS01124"/>
    </source>
</evidence>
<keyword evidence="2" id="KW-0238">DNA-binding</keyword>
<dbReference type="InterPro" id="IPR018060">
    <property type="entry name" value="HTH_AraC"/>
</dbReference>
<dbReference type="InterPro" id="IPR052158">
    <property type="entry name" value="INH-QAR"/>
</dbReference>
<dbReference type="SUPFAM" id="SSF52317">
    <property type="entry name" value="Class I glutamine amidotransferase-like"/>
    <property type="match status" value="1"/>
</dbReference>
<evidence type="ECO:0000256" key="1">
    <source>
        <dbReference type="ARBA" id="ARBA00023015"/>
    </source>
</evidence>
<dbReference type="PANTHER" id="PTHR43130:SF3">
    <property type="entry name" value="HTH-TYPE TRANSCRIPTIONAL REGULATOR RV1931C"/>
    <property type="match status" value="1"/>
</dbReference>
<evidence type="ECO:0000256" key="3">
    <source>
        <dbReference type="ARBA" id="ARBA00023163"/>
    </source>
</evidence>
<evidence type="ECO:0000256" key="2">
    <source>
        <dbReference type="ARBA" id="ARBA00023125"/>
    </source>
</evidence>
<reference evidence="5" key="1">
    <citation type="submission" date="2022-10" db="EMBL/GenBank/DDBJ databases">
        <title>Roseovarius pelagicus sp. nov., isolated from Arctic seawater.</title>
        <authorList>
            <person name="Hong Y.W."/>
            <person name="Hwang C.Y."/>
        </authorList>
    </citation>
    <scope>NUCLEOTIDE SEQUENCE</scope>
    <source>
        <strain evidence="5">HL-MP18</strain>
    </source>
</reference>
<dbReference type="InterPro" id="IPR002818">
    <property type="entry name" value="DJ-1/PfpI"/>
</dbReference>